<reference evidence="1" key="2">
    <citation type="submission" date="2020-09" db="EMBL/GenBank/DDBJ databases">
        <authorList>
            <person name="Sun Q."/>
            <person name="Kim S."/>
        </authorList>
    </citation>
    <scope>NUCLEOTIDE SEQUENCE</scope>
    <source>
        <strain evidence="1">KCTC 32020</strain>
    </source>
</reference>
<sequence>MEHESPPLYSRGPYRVVQCRAGDGDRPGALPRFAIVTASGERLHETVSFDAARIWLDLRIEQEQTPPTRRARERPLRR</sequence>
<dbReference type="EMBL" id="BNCF01000008">
    <property type="protein sequence ID" value="GHE35386.1"/>
    <property type="molecule type" value="Genomic_DNA"/>
</dbReference>
<organism evidence="1 2">
    <name type="scientific">Vulcaniibacterium thermophilum</name>
    <dbReference type="NCBI Taxonomy" id="1169913"/>
    <lineage>
        <taxon>Bacteria</taxon>
        <taxon>Pseudomonadati</taxon>
        <taxon>Pseudomonadota</taxon>
        <taxon>Gammaproteobacteria</taxon>
        <taxon>Lysobacterales</taxon>
        <taxon>Lysobacteraceae</taxon>
        <taxon>Vulcaniibacterium</taxon>
    </lineage>
</organism>
<dbReference type="Proteomes" id="UP000636453">
    <property type="component" value="Unassembled WGS sequence"/>
</dbReference>
<gene>
    <name evidence="1" type="ORF">GCM10007167_17060</name>
</gene>
<dbReference type="RefSeq" id="WP_229814918.1">
    <property type="nucleotide sequence ID" value="NZ_BNCF01000008.1"/>
</dbReference>
<accession>A0A918Z438</accession>
<protein>
    <submittedName>
        <fullName evidence="1">Uncharacterized protein</fullName>
    </submittedName>
</protein>
<evidence type="ECO:0000313" key="1">
    <source>
        <dbReference type="EMBL" id="GHE35386.1"/>
    </source>
</evidence>
<evidence type="ECO:0000313" key="2">
    <source>
        <dbReference type="Proteomes" id="UP000636453"/>
    </source>
</evidence>
<keyword evidence="2" id="KW-1185">Reference proteome</keyword>
<dbReference type="AlphaFoldDB" id="A0A918Z438"/>
<name>A0A918Z438_9GAMM</name>
<comment type="caution">
    <text evidence="1">The sequence shown here is derived from an EMBL/GenBank/DDBJ whole genome shotgun (WGS) entry which is preliminary data.</text>
</comment>
<proteinExistence type="predicted"/>
<reference evidence="1" key="1">
    <citation type="journal article" date="2014" name="Int. J. Syst. Evol. Microbiol.">
        <title>Complete genome sequence of Corynebacterium casei LMG S-19264T (=DSM 44701T), isolated from a smear-ripened cheese.</title>
        <authorList>
            <consortium name="US DOE Joint Genome Institute (JGI-PGF)"/>
            <person name="Walter F."/>
            <person name="Albersmeier A."/>
            <person name="Kalinowski J."/>
            <person name="Ruckert C."/>
        </authorList>
    </citation>
    <scope>NUCLEOTIDE SEQUENCE</scope>
    <source>
        <strain evidence="1">KCTC 32020</strain>
    </source>
</reference>